<keyword evidence="5" id="KW-1133">Transmembrane helix</keyword>
<name>I6QPL4_ANATI</name>
<dbReference type="PANTHER" id="PTHR11022">
    <property type="entry name" value="PEPTIDOGLYCAN RECOGNITION PROTEIN"/>
    <property type="match status" value="1"/>
</dbReference>
<feature type="domain" description="Peptidoglycan recognition protein family" evidence="7">
    <location>
        <begin position="339"/>
        <end position="481"/>
    </location>
</feature>
<dbReference type="Pfam" id="PF01510">
    <property type="entry name" value="Amidase_2"/>
    <property type="match status" value="1"/>
</dbReference>
<organism evidence="8">
    <name type="scientific">Anasa tristis</name>
    <name type="common">Squash bug</name>
    <dbReference type="NCBI Taxonomy" id="236421"/>
    <lineage>
        <taxon>Eukaryota</taxon>
        <taxon>Metazoa</taxon>
        <taxon>Ecdysozoa</taxon>
        <taxon>Arthropoda</taxon>
        <taxon>Hexapoda</taxon>
        <taxon>Insecta</taxon>
        <taxon>Pterygota</taxon>
        <taxon>Neoptera</taxon>
        <taxon>Paraneoptera</taxon>
        <taxon>Hemiptera</taxon>
        <taxon>Heteroptera</taxon>
        <taxon>Panheteroptera</taxon>
        <taxon>Pentatomomorpha</taxon>
        <taxon>Coreoidea</taxon>
        <taxon>Coreidae</taxon>
        <taxon>Coreinae</taxon>
        <taxon>Anasa</taxon>
    </lineage>
</organism>
<feature type="transmembrane region" description="Helical" evidence="5">
    <location>
        <begin position="293"/>
        <end position="315"/>
    </location>
</feature>
<dbReference type="InterPro" id="IPR006619">
    <property type="entry name" value="PGRP_domain_met/bac"/>
</dbReference>
<keyword evidence="5" id="KW-0812">Transmembrane</keyword>
<dbReference type="SMART" id="SM00701">
    <property type="entry name" value="PGRP"/>
    <property type="match status" value="1"/>
</dbReference>
<proteinExistence type="evidence at transcript level"/>
<dbReference type="GO" id="GO:0045087">
    <property type="term" value="P:innate immune response"/>
    <property type="evidence" value="ECO:0007669"/>
    <property type="project" value="UniProtKB-KW"/>
</dbReference>
<dbReference type="SUPFAM" id="SSF55846">
    <property type="entry name" value="N-acetylmuramoyl-L-alanine amidase-like"/>
    <property type="match status" value="1"/>
</dbReference>
<dbReference type="Gene3D" id="3.40.80.10">
    <property type="entry name" value="Peptidoglycan recognition protein-like"/>
    <property type="match status" value="1"/>
</dbReference>
<dbReference type="InterPro" id="IPR036505">
    <property type="entry name" value="Amidase/PGRP_sf"/>
</dbReference>
<feature type="domain" description="N-acetylmuramoyl-L-alanine amidase" evidence="6">
    <location>
        <begin position="350"/>
        <end position="487"/>
    </location>
</feature>
<evidence type="ECO:0000256" key="1">
    <source>
        <dbReference type="ARBA" id="ARBA00007553"/>
    </source>
</evidence>
<keyword evidence="2" id="KW-0399">Innate immunity</keyword>
<evidence type="ECO:0000256" key="4">
    <source>
        <dbReference type="SAM" id="MobiDB-lite"/>
    </source>
</evidence>
<dbReference type="CDD" id="cd06583">
    <property type="entry name" value="PGRP"/>
    <property type="match status" value="1"/>
</dbReference>
<dbReference type="InterPro" id="IPR002502">
    <property type="entry name" value="Amidase_domain"/>
</dbReference>
<evidence type="ECO:0000256" key="2">
    <source>
        <dbReference type="ARBA" id="ARBA00022588"/>
    </source>
</evidence>
<reference evidence="8" key="1">
    <citation type="journal article" date="2013" name="Insects">
        <title>Functional Immunomics of the Squash Bug, Anasa tristis (De Geer) (Heteroptera: Coreidae).</title>
        <authorList>
            <person name="Shelby K.S."/>
        </authorList>
    </citation>
    <scope>NUCLEOTIDE SEQUENCE</scope>
</reference>
<evidence type="ECO:0000313" key="8">
    <source>
        <dbReference type="EMBL" id="AFM38196.1"/>
    </source>
</evidence>
<dbReference type="InterPro" id="IPR015510">
    <property type="entry name" value="PGRP"/>
</dbReference>
<feature type="region of interest" description="Disordered" evidence="4">
    <location>
        <begin position="52"/>
        <end position="75"/>
    </location>
</feature>
<dbReference type="PANTHER" id="PTHR11022:SF41">
    <property type="entry name" value="PEPTIDOGLYCAN-RECOGNITION PROTEIN LC-RELATED"/>
    <property type="match status" value="1"/>
</dbReference>
<dbReference type="AlphaFoldDB" id="I6QPL4"/>
<dbReference type="GO" id="GO:0008270">
    <property type="term" value="F:zinc ion binding"/>
    <property type="evidence" value="ECO:0007669"/>
    <property type="project" value="InterPro"/>
</dbReference>
<comment type="similarity">
    <text evidence="1">Belongs to the N-acetylmuramoyl-L-alanine amidase 2 family.</text>
</comment>
<dbReference type="GO" id="GO:0009253">
    <property type="term" value="P:peptidoglycan catabolic process"/>
    <property type="evidence" value="ECO:0007669"/>
    <property type="project" value="InterPro"/>
</dbReference>
<accession>I6QPL4</accession>
<dbReference type="EMBL" id="JQ398683">
    <property type="protein sequence ID" value="AFM38196.1"/>
    <property type="molecule type" value="mRNA"/>
</dbReference>
<evidence type="ECO:0000256" key="3">
    <source>
        <dbReference type="ARBA" id="ARBA00022859"/>
    </source>
</evidence>
<keyword evidence="3" id="KW-0391">Immunity</keyword>
<keyword evidence="5" id="KW-0472">Membrane</keyword>
<evidence type="ECO:0000259" key="6">
    <source>
        <dbReference type="SMART" id="SM00644"/>
    </source>
</evidence>
<protein>
    <submittedName>
        <fullName evidence="8">Peptidoglycan-recognition protein S2-like protein</fullName>
    </submittedName>
</protein>
<dbReference type="GO" id="GO:0008745">
    <property type="term" value="F:N-acetylmuramoyl-L-alanine amidase activity"/>
    <property type="evidence" value="ECO:0007669"/>
    <property type="project" value="InterPro"/>
</dbReference>
<feature type="compositionally biased region" description="Basic and acidic residues" evidence="4">
    <location>
        <begin position="61"/>
        <end position="75"/>
    </location>
</feature>
<dbReference type="SMART" id="SM00644">
    <property type="entry name" value="Ami_2"/>
    <property type="match status" value="1"/>
</dbReference>
<evidence type="ECO:0000259" key="7">
    <source>
        <dbReference type="SMART" id="SM00701"/>
    </source>
</evidence>
<evidence type="ECO:0000256" key="5">
    <source>
        <dbReference type="SAM" id="Phobius"/>
    </source>
</evidence>
<sequence length="511" mass="57675">MEIERGLRQELRCQDFEYDLDNKVGIKNNFIQDMLNPSVSIRDLMKSQNIATDDNLSSLTRSEESNHKNESTENVETHAGVEYESLRNSGIRPEDIKTLFLKRNDHSAYQGSEENRLRTEDWSNANQEVQEREQVHALPSPPLDESLSRSLSFVNSFEKKHEKQNFQLVPQENALAIPKASPLLYEVQEMKVTSVPALSETTLKLKDLQFKGGVFYLSPKNKDIQPVVQQKFNSVDLEKCDNAIFGTGISTEALTINQYVDLRNINSGVLSESKITVSDSSWNENCCIKLGHFWAVLLLAIVITTAVTASCLIFLKPEQVLENEVSSNEEVDVPANYTLRLVSRSQWSSNPNVKLNPLTTQPARYIVVCHTASIYCKTTATCTNAVRNIESWHIQIGLSTAWYNFMIGGDGFIYEGRGWDKEGEHSPGFNCASIGVAFLGNYDKNQLTPRMIEAYNLLVEEGIRRGALIKDYKMVGHYQVKNSSSPGINIKTVLKTWAHWSPLKKEDFCSS</sequence>